<dbReference type="AlphaFoldDB" id="A0ABD3GCA9"/>
<dbReference type="EMBL" id="JBJQOH010000008">
    <property type="protein sequence ID" value="KAL3676079.1"/>
    <property type="molecule type" value="Genomic_DNA"/>
</dbReference>
<dbReference type="SUPFAM" id="SSF56808">
    <property type="entry name" value="Ribosomal protein L1"/>
    <property type="match status" value="1"/>
</dbReference>
<dbReference type="Pfam" id="PF00687">
    <property type="entry name" value="Ribosomal_L1"/>
    <property type="match status" value="1"/>
</dbReference>
<dbReference type="Proteomes" id="UP001633002">
    <property type="component" value="Unassembled WGS sequence"/>
</dbReference>
<comment type="caution">
    <text evidence="1">The sequence shown here is derived from an EMBL/GenBank/DDBJ whole genome shotgun (WGS) entry which is preliminary data.</text>
</comment>
<evidence type="ECO:0000313" key="1">
    <source>
        <dbReference type="EMBL" id="KAL3676079.1"/>
    </source>
</evidence>
<protein>
    <submittedName>
        <fullName evidence="1">Uncharacterized protein</fullName>
    </submittedName>
</protein>
<evidence type="ECO:0000313" key="2">
    <source>
        <dbReference type="Proteomes" id="UP001633002"/>
    </source>
</evidence>
<name>A0ABD3GCA9_9MARC</name>
<dbReference type="Gene3D" id="3.30.190.20">
    <property type="match status" value="1"/>
</dbReference>
<proteinExistence type="predicted"/>
<organism evidence="1 2">
    <name type="scientific">Riccia sorocarpa</name>
    <dbReference type="NCBI Taxonomy" id="122646"/>
    <lineage>
        <taxon>Eukaryota</taxon>
        <taxon>Viridiplantae</taxon>
        <taxon>Streptophyta</taxon>
        <taxon>Embryophyta</taxon>
        <taxon>Marchantiophyta</taxon>
        <taxon>Marchantiopsida</taxon>
        <taxon>Marchantiidae</taxon>
        <taxon>Marchantiales</taxon>
        <taxon>Ricciaceae</taxon>
        <taxon>Riccia</taxon>
    </lineage>
</organism>
<keyword evidence="2" id="KW-1185">Reference proteome</keyword>
<sequence length="283" mass="31856">MSKFQDSSLMEDISQIVTEAKEKNRKFTETVEMQMGLKSHDPQKDKCFSGSVRLPHIPRPKMNVCMLGEGQHFEKAQEMGPARKVPIETVTVDISETTSLNFSPSSVPLSGKVTLRRLDPGDLDFSRYTWGAGSSITTDAMAAERWPLLSDLKMEIDLHNEPGLVSWVVDYFKRGRNSPQEIVLRIKDAEVVGKETKAKDLGVVCFTRPNEAGLEIWFEVLKNKQIKRIILPMATWEHDDLLPKGKGGVLDFSDDIGTNDKYSDAISTLRFYLLAEKKSQSSM</sequence>
<reference evidence="1 2" key="1">
    <citation type="submission" date="2024-09" db="EMBL/GenBank/DDBJ databases">
        <title>Chromosome-scale assembly of Riccia sorocarpa.</title>
        <authorList>
            <person name="Paukszto L."/>
        </authorList>
    </citation>
    <scope>NUCLEOTIDE SEQUENCE [LARGE SCALE GENOMIC DNA]</scope>
    <source>
        <strain evidence="1">LP-2024</strain>
        <tissue evidence="1">Aerial parts of the thallus</tissue>
    </source>
</reference>
<gene>
    <name evidence="1" type="ORF">R1sor_026027</name>
</gene>
<dbReference type="InterPro" id="IPR023674">
    <property type="entry name" value="Ribosomal_uL1-like"/>
</dbReference>
<dbReference type="InterPro" id="IPR028364">
    <property type="entry name" value="Ribosomal_uL1/biogenesis"/>
</dbReference>
<accession>A0ABD3GCA9</accession>